<sequence>MSQIMSGFRREKEKAAPATPRIVPPGAARPPPPAPPPSYATGETTAGAAGSHTSCSWKKLSCQSGPDGKDGKSDDSIIKNVNALMWHGDVIRVPASLDRHQGIRKLKNELLEIRKKGAKIHRLRQNTAKICVRCQKALGLIFERGDICQSCQFRVCKACRVVVKDKVWKCTVCAKIAQITIATGDWFFEEKSRRFKNATVLGTEIVRKSIMRRLSGSKRVSVFSISAKIGEDTRKFSTDIKENTIVPISEESESSGKRQHPGKGEDGKSIRSKYDTQSIRSTRSLPRANGPDRRFGRQTRSGEDAISIHSNLDTQSLRSISSIPRSERRSRPDVHSLPEASQAEFLHNGQESVDVISQASFKIDSRSESKRSSPVSVRESVHSLDPTGSVNSQTTGQSNSSWTTTSAVVHCSSPTPSKRSLTSNYSHTQSLGSGMKTSSSIPEDIAKRHRRRGSGTPSLALSRVSVASGIKQAGEGEPRSSGRSRLTENIILTILVPSLRLRPCISVVLAPAVLPVLSGHVVPLIKALGLLYGEPNSVDQAEKILLALCQGQEAAELYCQKCRKWSVLTKWNEDALAAIFRKGLSESVKDVMMGFPTPAGLSDSMSLAIQIDRRLRERRVVHTVALSSEWSPEPMQVLHNDWFELEADVQYQALATTSGRSSYVSEYFWPPPPKQITADGQE</sequence>
<feature type="region of interest" description="Disordered" evidence="3">
    <location>
        <begin position="363"/>
        <end position="441"/>
    </location>
</feature>
<organism evidence="5 6">
    <name type="scientific">Ranitomeya imitator</name>
    <name type="common">mimic poison frog</name>
    <dbReference type="NCBI Taxonomy" id="111125"/>
    <lineage>
        <taxon>Eukaryota</taxon>
        <taxon>Metazoa</taxon>
        <taxon>Chordata</taxon>
        <taxon>Craniata</taxon>
        <taxon>Vertebrata</taxon>
        <taxon>Euteleostomi</taxon>
        <taxon>Amphibia</taxon>
        <taxon>Batrachia</taxon>
        <taxon>Anura</taxon>
        <taxon>Neobatrachia</taxon>
        <taxon>Hyloidea</taxon>
        <taxon>Dendrobatidae</taxon>
        <taxon>Dendrobatinae</taxon>
        <taxon>Ranitomeya</taxon>
    </lineage>
</organism>
<evidence type="ECO:0000313" key="6">
    <source>
        <dbReference type="Proteomes" id="UP001176940"/>
    </source>
</evidence>
<feature type="compositionally biased region" description="Basic and acidic residues" evidence="3">
    <location>
        <begin position="262"/>
        <end position="274"/>
    </location>
</feature>
<proteinExistence type="predicted"/>
<dbReference type="Pfam" id="PF02318">
    <property type="entry name" value="FYVE_2"/>
    <property type="match status" value="1"/>
</dbReference>
<reference evidence="5" key="1">
    <citation type="submission" date="2023-07" db="EMBL/GenBank/DDBJ databases">
        <authorList>
            <person name="Stuckert A."/>
        </authorList>
    </citation>
    <scope>NUCLEOTIDE SEQUENCE</scope>
</reference>
<feature type="domain" description="Phorbol-ester/DAG-type" evidence="4">
    <location>
        <begin position="120"/>
        <end position="170"/>
    </location>
</feature>
<evidence type="ECO:0000256" key="3">
    <source>
        <dbReference type="SAM" id="MobiDB-lite"/>
    </source>
</evidence>
<dbReference type="InterPro" id="IPR013083">
    <property type="entry name" value="Znf_RING/FYVE/PHD"/>
</dbReference>
<feature type="compositionally biased region" description="Polar residues" evidence="3">
    <location>
        <begin position="386"/>
        <end position="441"/>
    </location>
</feature>
<dbReference type="InterPro" id="IPR002219">
    <property type="entry name" value="PKC_DAG/PE"/>
</dbReference>
<protein>
    <recommendedName>
        <fullName evidence="4">Phorbol-ester/DAG-type domain-containing protein</fullName>
    </recommendedName>
</protein>
<dbReference type="InterPro" id="IPR011011">
    <property type="entry name" value="Znf_FYVE_PHD"/>
</dbReference>
<feature type="region of interest" description="Disordered" evidence="3">
    <location>
        <begin position="240"/>
        <end position="336"/>
    </location>
</feature>
<feature type="compositionally biased region" description="Pro residues" evidence="3">
    <location>
        <begin position="27"/>
        <end position="38"/>
    </location>
</feature>
<dbReference type="PROSITE" id="PS50081">
    <property type="entry name" value="ZF_DAG_PE_2"/>
    <property type="match status" value="1"/>
</dbReference>
<feature type="compositionally biased region" description="Polar residues" evidence="3">
    <location>
        <begin position="275"/>
        <end position="284"/>
    </location>
</feature>
<dbReference type="PANTHER" id="PTHR14555">
    <property type="entry name" value="MYELIN-ASSOCIATED OLIGODENDROCYTIC BASIC PROTEIN MOBP -RELATED"/>
    <property type="match status" value="1"/>
</dbReference>
<feature type="region of interest" description="Disordered" evidence="3">
    <location>
        <begin position="1"/>
        <end position="52"/>
    </location>
</feature>
<gene>
    <name evidence="5" type="ORF">RIMI_LOCUS21726044</name>
</gene>
<dbReference type="InterPro" id="IPR041282">
    <property type="entry name" value="FYVE_2"/>
</dbReference>
<keyword evidence="6" id="KW-1185">Reference proteome</keyword>
<name>A0ABN9MJD0_9NEOB</name>
<feature type="compositionally biased region" description="Low complexity" evidence="3">
    <location>
        <begin position="39"/>
        <end position="52"/>
    </location>
</feature>
<comment type="caution">
    <text evidence="5">The sequence shown here is derived from an EMBL/GenBank/DDBJ whole genome shotgun (WGS) entry which is preliminary data.</text>
</comment>
<keyword evidence="2" id="KW-0963">Cytoplasm</keyword>
<dbReference type="Gene3D" id="3.30.40.10">
    <property type="entry name" value="Zinc/RING finger domain, C3HC4 (zinc finger)"/>
    <property type="match status" value="1"/>
</dbReference>
<accession>A0ABN9MJD0</accession>
<evidence type="ECO:0000256" key="1">
    <source>
        <dbReference type="ARBA" id="ARBA00004556"/>
    </source>
</evidence>
<feature type="compositionally biased region" description="Basic and acidic residues" evidence="3">
    <location>
        <begin position="290"/>
        <end position="303"/>
    </location>
</feature>
<dbReference type="InterPro" id="IPR051745">
    <property type="entry name" value="Intracell_Transport_Effector"/>
</dbReference>
<evidence type="ECO:0000313" key="5">
    <source>
        <dbReference type="EMBL" id="CAJ0966838.1"/>
    </source>
</evidence>
<evidence type="ECO:0000256" key="2">
    <source>
        <dbReference type="ARBA" id="ARBA00022490"/>
    </source>
</evidence>
<comment type="subcellular location">
    <subcellularLocation>
        <location evidence="1">Cytoplasm</location>
        <location evidence="1">Perinuclear region</location>
    </subcellularLocation>
</comment>
<feature type="compositionally biased region" description="Polar residues" evidence="3">
    <location>
        <begin position="308"/>
        <end position="317"/>
    </location>
</feature>
<dbReference type="Proteomes" id="UP001176940">
    <property type="component" value="Unassembled WGS sequence"/>
</dbReference>
<dbReference type="EMBL" id="CAUEEQ010077546">
    <property type="protein sequence ID" value="CAJ0966838.1"/>
    <property type="molecule type" value="Genomic_DNA"/>
</dbReference>
<dbReference type="PANTHER" id="PTHR14555:SF6">
    <property type="entry name" value="RAB EFFECTOR MYRIP"/>
    <property type="match status" value="1"/>
</dbReference>
<dbReference type="SUPFAM" id="SSF57903">
    <property type="entry name" value="FYVE/PHD zinc finger"/>
    <property type="match status" value="1"/>
</dbReference>
<feature type="compositionally biased region" description="Basic and acidic residues" evidence="3">
    <location>
        <begin position="325"/>
        <end position="336"/>
    </location>
</feature>
<evidence type="ECO:0000259" key="4">
    <source>
        <dbReference type="PROSITE" id="PS50081"/>
    </source>
</evidence>